<reference evidence="8" key="1">
    <citation type="submission" date="2016-10" db="EMBL/GenBank/DDBJ databases">
        <authorList>
            <person name="Varghese N."/>
            <person name="Submissions S."/>
        </authorList>
    </citation>
    <scope>NUCLEOTIDE SEQUENCE [LARGE SCALE GENOMIC DNA]</scope>
    <source>
        <strain>GEY</strain>
        <strain evidence="8">DSM 9560</strain>
    </source>
</reference>
<feature type="transmembrane region" description="Helical" evidence="5">
    <location>
        <begin position="311"/>
        <end position="330"/>
    </location>
</feature>
<dbReference type="PROSITE" id="PS01124">
    <property type="entry name" value="HTH_ARAC_FAMILY_2"/>
    <property type="match status" value="1"/>
</dbReference>
<keyword evidence="8" id="KW-1185">Reference proteome</keyword>
<dbReference type="InterPro" id="IPR018060">
    <property type="entry name" value="HTH_AraC"/>
</dbReference>
<gene>
    <name evidence="7" type="ORF">SAMN04488541_103516</name>
</gene>
<dbReference type="AlphaFoldDB" id="A0A1I2IU86"/>
<dbReference type="OrthoDB" id="5492415at2"/>
<accession>A0A1I2IU86</accession>
<keyword evidence="3" id="KW-0804">Transcription</keyword>
<dbReference type="Pfam" id="PF07695">
    <property type="entry name" value="7TMR-DISM_7TM"/>
    <property type="match status" value="1"/>
</dbReference>
<keyword evidence="4" id="KW-0175">Coiled coil</keyword>
<dbReference type="Gene3D" id="1.10.10.60">
    <property type="entry name" value="Homeodomain-like"/>
    <property type="match status" value="2"/>
</dbReference>
<keyword evidence="5" id="KW-0472">Membrane</keyword>
<dbReference type="InterPro" id="IPR011623">
    <property type="entry name" value="7TMR_DISM_rcpt_extracell_dom1"/>
</dbReference>
<keyword evidence="5" id="KW-1133">Transmembrane helix</keyword>
<evidence type="ECO:0000259" key="6">
    <source>
        <dbReference type="PROSITE" id="PS01124"/>
    </source>
</evidence>
<evidence type="ECO:0000256" key="3">
    <source>
        <dbReference type="ARBA" id="ARBA00023163"/>
    </source>
</evidence>
<feature type="transmembrane region" description="Helical" evidence="5">
    <location>
        <begin position="217"/>
        <end position="241"/>
    </location>
</feature>
<dbReference type="GO" id="GO:0043565">
    <property type="term" value="F:sequence-specific DNA binding"/>
    <property type="evidence" value="ECO:0007669"/>
    <property type="project" value="InterPro"/>
</dbReference>
<dbReference type="InterPro" id="IPR009057">
    <property type="entry name" value="Homeodomain-like_sf"/>
</dbReference>
<keyword evidence="2" id="KW-0238">DNA-binding</keyword>
<dbReference type="STRING" id="1003.SAMN04488541_103516"/>
<keyword evidence="5" id="KW-0812">Transmembrane</keyword>
<proteinExistence type="predicted"/>
<dbReference type="PANTHER" id="PTHR43280:SF29">
    <property type="entry name" value="ARAC-FAMILY TRANSCRIPTIONAL REGULATOR"/>
    <property type="match status" value="1"/>
</dbReference>
<feature type="transmembrane region" description="Helical" evidence="5">
    <location>
        <begin position="342"/>
        <end position="361"/>
    </location>
</feature>
<dbReference type="SMART" id="SM00342">
    <property type="entry name" value="HTH_ARAC"/>
    <property type="match status" value="1"/>
</dbReference>
<name>A0A1I2IU86_9BACT</name>
<dbReference type="Pfam" id="PF12833">
    <property type="entry name" value="HTH_18"/>
    <property type="match status" value="1"/>
</dbReference>
<dbReference type="Gene3D" id="2.60.40.2380">
    <property type="match status" value="1"/>
</dbReference>
<sequence>MPFYLTFKYLLILFFLLLIGVFPCWAKQMLPLRANSTNINLKAYLSIYSDFSMQESLNSIIQHQKKGDFKKIDTQYIIFGGQVAYHWTHFVIDYQDSLPQTFYLVVDYPILNEVHVYFDGKKLSAGADLPLSIRESKEHLFVFPLEIKSKKTSTIFIQTFKREGVAKLPVSLYAPEEYQQTLQQSFYLLGGYFVFLLLTILINLGLFVVFHEKVYGFYAIYISGLWVHQFNNAGFASLFWGENYHLYLQKVNFISLTIFSVSFLQFAYHLLNPPSQKPFRFFQLYVYYASIFAFLLVFPLFIEISSPNFKLIHYFITRLWFICSVTVMVIGMMKNMRQRNWIAYYFALSLLPMILITFYFNLRDGQVIRASDFLHYGLPLASTVEIILLFVALLYRLKYLQKEKEQVLKKLQAIINQEENLTEEENLSKSLQELEIVTHHLPTYFQSKASEEELAQSHQKLIEVMQKESPYLDATLTLGKLASKLFTTPHQLSQVINQIEGKNFNDFINEYRVRLAQEKLKDEQFNHLTIESIGKNCGFSSKSTFYAAFKKFTQTTPTEYRKMKD</sequence>
<dbReference type="Proteomes" id="UP000199513">
    <property type="component" value="Unassembled WGS sequence"/>
</dbReference>
<feature type="domain" description="HTH araC/xylS-type" evidence="6">
    <location>
        <begin position="459"/>
        <end position="563"/>
    </location>
</feature>
<feature type="transmembrane region" description="Helical" evidence="5">
    <location>
        <begin position="253"/>
        <end position="272"/>
    </location>
</feature>
<evidence type="ECO:0000313" key="7">
    <source>
        <dbReference type="EMBL" id="SFF44597.1"/>
    </source>
</evidence>
<dbReference type="PANTHER" id="PTHR43280">
    <property type="entry name" value="ARAC-FAMILY TRANSCRIPTIONAL REGULATOR"/>
    <property type="match status" value="1"/>
</dbReference>
<dbReference type="SUPFAM" id="SSF46689">
    <property type="entry name" value="Homeodomain-like"/>
    <property type="match status" value="1"/>
</dbReference>
<protein>
    <submittedName>
        <fullName evidence="7">7TMR-DISM extracellular 2</fullName>
    </submittedName>
</protein>
<dbReference type="EMBL" id="FONY01000035">
    <property type="protein sequence ID" value="SFF44597.1"/>
    <property type="molecule type" value="Genomic_DNA"/>
</dbReference>
<dbReference type="Pfam" id="PF07696">
    <property type="entry name" value="7TMR-DISMED2"/>
    <property type="match status" value="1"/>
</dbReference>
<feature type="coiled-coil region" evidence="4">
    <location>
        <begin position="397"/>
        <end position="468"/>
    </location>
</feature>
<feature type="transmembrane region" description="Helical" evidence="5">
    <location>
        <begin position="284"/>
        <end position="305"/>
    </location>
</feature>
<feature type="transmembrane region" description="Helical" evidence="5">
    <location>
        <begin position="186"/>
        <end position="210"/>
    </location>
</feature>
<evidence type="ECO:0000313" key="8">
    <source>
        <dbReference type="Proteomes" id="UP000199513"/>
    </source>
</evidence>
<organism evidence="7 8">
    <name type="scientific">Thermoflexibacter ruber</name>
    <dbReference type="NCBI Taxonomy" id="1003"/>
    <lineage>
        <taxon>Bacteria</taxon>
        <taxon>Pseudomonadati</taxon>
        <taxon>Bacteroidota</taxon>
        <taxon>Cytophagia</taxon>
        <taxon>Cytophagales</taxon>
        <taxon>Thermoflexibacteraceae</taxon>
        <taxon>Thermoflexibacter</taxon>
    </lineage>
</organism>
<evidence type="ECO:0000256" key="5">
    <source>
        <dbReference type="SAM" id="Phobius"/>
    </source>
</evidence>
<dbReference type="InterPro" id="IPR011622">
    <property type="entry name" value="7TMR_DISM_rcpt_extracell_dom2"/>
</dbReference>
<evidence type="ECO:0000256" key="1">
    <source>
        <dbReference type="ARBA" id="ARBA00023015"/>
    </source>
</evidence>
<evidence type="ECO:0000256" key="2">
    <source>
        <dbReference type="ARBA" id="ARBA00023125"/>
    </source>
</evidence>
<keyword evidence="1" id="KW-0805">Transcription regulation</keyword>
<dbReference type="GO" id="GO:0003700">
    <property type="term" value="F:DNA-binding transcription factor activity"/>
    <property type="evidence" value="ECO:0007669"/>
    <property type="project" value="InterPro"/>
</dbReference>
<feature type="transmembrane region" description="Helical" evidence="5">
    <location>
        <begin position="373"/>
        <end position="395"/>
    </location>
</feature>
<evidence type="ECO:0000256" key="4">
    <source>
        <dbReference type="SAM" id="Coils"/>
    </source>
</evidence>